<dbReference type="EMBL" id="JMCB01000003">
    <property type="protein sequence ID" value="KFE70581.1"/>
    <property type="molecule type" value="Genomic_DNA"/>
</dbReference>
<proteinExistence type="predicted"/>
<evidence type="ECO:0000313" key="4">
    <source>
        <dbReference type="Proteomes" id="UP000028725"/>
    </source>
</evidence>
<evidence type="ECO:0000259" key="2">
    <source>
        <dbReference type="Pfam" id="PF09937"/>
    </source>
</evidence>
<feature type="domain" description="DUF2169" evidence="2">
    <location>
        <begin position="26"/>
        <end position="319"/>
    </location>
</feature>
<dbReference type="Pfam" id="PF09937">
    <property type="entry name" value="DUF2169"/>
    <property type="match status" value="1"/>
</dbReference>
<organism evidence="3 4">
    <name type="scientific">Hyalangium minutum</name>
    <dbReference type="NCBI Taxonomy" id="394096"/>
    <lineage>
        <taxon>Bacteria</taxon>
        <taxon>Pseudomonadati</taxon>
        <taxon>Myxococcota</taxon>
        <taxon>Myxococcia</taxon>
        <taxon>Myxococcales</taxon>
        <taxon>Cystobacterineae</taxon>
        <taxon>Archangiaceae</taxon>
        <taxon>Hyalangium</taxon>
    </lineage>
</organism>
<dbReference type="AlphaFoldDB" id="A0A085WSB8"/>
<comment type="caution">
    <text evidence="3">The sequence shown here is derived from an EMBL/GenBank/DDBJ whole genome shotgun (WGS) entry which is preliminary data.</text>
</comment>
<dbReference type="Proteomes" id="UP000028725">
    <property type="component" value="Unassembled WGS sequence"/>
</dbReference>
<dbReference type="PATRIC" id="fig|394096.3.peg.2101"/>
<evidence type="ECO:0000313" key="3">
    <source>
        <dbReference type="EMBL" id="KFE70581.1"/>
    </source>
</evidence>
<sequence length="355" mass="39215">MGHPTSENRTPFTFEPLFLADEELRPLLVPVVKATFEISPQGKLSLAEEQEPLELSGTKWDGSDEASDKYEPEGAFFKPATDVVLVGHAHAQEKGTRELLVALKVGALQKGVRVIGDRAWFKSMGSIAMTKPAPFERIPLRYERAFGGWDRSNPDAAKHHFEPRNPVGTGFRAAGSRFEEGVRLPNLEDPVQPIEEWGDRPAPVGFGFIGPNWQPRAAFAGTYDAAWEKSRKPLLPRDFDRRFLNAASPGLIAPGYLQGSEPVVIANATPEGRLAFSLPGLPPPQVVVYRKRESDEDLELRLDTVIIDTDAMRLVLLWRGMLVLAQEPTEVESMVVTCEGSERWGPPQASGEQAE</sequence>
<dbReference type="InterPro" id="IPR018683">
    <property type="entry name" value="DUF2169"/>
</dbReference>
<reference evidence="3 4" key="1">
    <citation type="submission" date="2014-04" db="EMBL/GenBank/DDBJ databases">
        <title>Genome assembly of Hyalangium minutum DSM 14724.</title>
        <authorList>
            <person name="Sharma G."/>
            <person name="Subramanian S."/>
        </authorList>
    </citation>
    <scope>NUCLEOTIDE SEQUENCE [LARGE SCALE GENOMIC DNA]</scope>
    <source>
        <strain evidence="3 4">DSM 14724</strain>
    </source>
</reference>
<dbReference type="OrthoDB" id="233093at2"/>
<dbReference type="RefSeq" id="WP_044185780.1">
    <property type="nucleotide sequence ID" value="NZ_JMCB01000003.1"/>
</dbReference>
<dbReference type="STRING" id="394096.DB31_5623"/>
<evidence type="ECO:0000256" key="1">
    <source>
        <dbReference type="SAM" id="MobiDB-lite"/>
    </source>
</evidence>
<gene>
    <name evidence="3" type="ORF">DB31_5623</name>
</gene>
<name>A0A085WSB8_9BACT</name>
<feature type="region of interest" description="Disordered" evidence="1">
    <location>
        <begin position="47"/>
        <end position="70"/>
    </location>
</feature>
<keyword evidence="4" id="KW-1185">Reference proteome</keyword>
<protein>
    <submittedName>
        <fullName evidence="3">Putative exported protein</fullName>
    </submittedName>
</protein>
<accession>A0A085WSB8</accession>